<sequence>MSKISAVEKGLINKQRYADYVKDLESEGKKFPLNQFGDVNLTEVAEACGFNRQVFFRNKTMKQQLDDDVKRIGTELTEGEKPDDALAKKAKASSEQVNKLMRDLAVAEEKVSALQQQIMQLELENKRLKNNNEEAAASLDHMLATGRRFTL</sequence>
<proteinExistence type="predicted"/>
<dbReference type="EMBL" id="BPNL01000086">
    <property type="protein sequence ID" value="GJA56683.1"/>
    <property type="molecule type" value="Genomic_DNA"/>
</dbReference>
<organism evidence="2 4">
    <name type="scientific">Aeromonas caviae</name>
    <name type="common">Aeromonas punctata</name>
    <dbReference type="NCBI Taxonomy" id="648"/>
    <lineage>
        <taxon>Bacteria</taxon>
        <taxon>Pseudomonadati</taxon>
        <taxon>Pseudomonadota</taxon>
        <taxon>Gammaproteobacteria</taxon>
        <taxon>Aeromonadales</taxon>
        <taxon>Aeromonadaceae</taxon>
        <taxon>Aeromonas</taxon>
    </lineage>
</organism>
<comment type="caution">
    <text evidence="2">The sequence shown here is derived from an EMBL/GenBank/DDBJ whole genome shotgun (WGS) entry which is preliminary data.</text>
</comment>
<protein>
    <submittedName>
        <fullName evidence="3">DUF6262 family protein</fullName>
    </submittedName>
</protein>
<dbReference type="Proteomes" id="UP001277183">
    <property type="component" value="Unassembled WGS sequence"/>
</dbReference>
<dbReference type="EMBL" id="JAWZVU010000006">
    <property type="protein sequence ID" value="MDX7719225.1"/>
    <property type="molecule type" value="Genomic_DNA"/>
</dbReference>
<dbReference type="AlphaFoldDB" id="A0AAI9PBY0"/>
<reference evidence="2" key="1">
    <citation type="submission" date="2021-07" db="EMBL/GenBank/DDBJ databases">
        <title>Draft genome sequence of carbapenem-resistant Aeromonas spp. in Japan.</title>
        <authorList>
            <person name="Maehana S."/>
            <person name="Suzuki M."/>
            <person name="Kitasato H."/>
        </authorList>
    </citation>
    <scope>NUCLEOTIDE SEQUENCE</scope>
    <source>
        <strain evidence="2">KAM348</strain>
    </source>
</reference>
<reference evidence="3" key="2">
    <citation type="submission" date="2023-11" db="EMBL/GenBank/DDBJ databases">
        <title>WGS of Aeromonas in Northern Israel.</title>
        <authorList>
            <person name="Hershko Y."/>
        </authorList>
    </citation>
    <scope>NUCLEOTIDE SEQUENCE</scope>
    <source>
        <strain evidence="3">77416</strain>
    </source>
</reference>
<gene>
    <name evidence="2" type="ORF">KAM348_41060</name>
    <name evidence="3" type="ORF">SJS77_01850</name>
</gene>
<evidence type="ECO:0000313" key="3">
    <source>
        <dbReference type="EMBL" id="MDX7719225.1"/>
    </source>
</evidence>
<keyword evidence="1" id="KW-0175">Coiled coil</keyword>
<feature type="coiled-coil region" evidence="1">
    <location>
        <begin position="90"/>
        <end position="145"/>
    </location>
</feature>
<dbReference type="RefSeq" id="WP_223920508.1">
    <property type="nucleotide sequence ID" value="NZ_AP024948.1"/>
</dbReference>
<dbReference type="Proteomes" id="UP000887009">
    <property type="component" value="Unassembled WGS sequence"/>
</dbReference>
<accession>A0AAI9PBY0</accession>
<evidence type="ECO:0000313" key="4">
    <source>
        <dbReference type="Proteomes" id="UP000887009"/>
    </source>
</evidence>
<dbReference type="SUPFAM" id="SSF90257">
    <property type="entry name" value="Myosin rod fragments"/>
    <property type="match status" value="1"/>
</dbReference>
<evidence type="ECO:0000313" key="2">
    <source>
        <dbReference type="EMBL" id="GJA56683.1"/>
    </source>
</evidence>
<evidence type="ECO:0000256" key="1">
    <source>
        <dbReference type="SAM" id="Coils"/>
    </source>
</evidence>
<name>A0AAI9PBY0_AERCA</name>